<feature type="compositionally biased region" description="Basic and acidic residues" evidence="1">
    <location>
        <begin position="364"/>
        <end position="386"/>
    </location>
</feature>
<dbReference type="AlphaFoldDB" id="A0A372IPI3"/>
<feature type="compositionally biased region" description="Low complexity" evidence="1">
    <location>
        <begin position="705"/>
        <end position="715"/>
    </location>
</feature>
<feature type="compositionally biased region" description="Basic and acidic residues" evidence="1">
    <location>
        <begin position="558"/>
        <end position="584"/>
    </location>
</feature>
<feature type="compositionally biased region" description="Basic and acidic residues" evidence="1">
    <location>
        <begin position="636"/>
        <end position="649"/>
    </location>
</feature>
<comment type="caution">
    <text evidence="2">The sequence shown here is derived from an EMBL/GenBank/DDBJ whole genome shotgun (WGS) entry which is preliminary data.</text>
</comment>
<name>A0A372IPI3_9BACT</name>
<reference evidence="2 3" key="1">
    <citation type="submission" date="2018-08" db="EMBL/GenBank/DDBJ databases">
        <title>Acidipila sp. 4G-K13, an acidobacterium isolated from forest soil.</title>
        <authorList>
            <person name="Gao Z.-H."/>
            <person name="Qiu L.-H."/>
        </authorList>
    </citation>
    <scope>NUCLEOTIDE SEQUENCE [LARGE SCALE GENOMIC DNA]</scope>
    <source>
        <strain evidence="2 3">4G-K13</strain>
    </source>
</reference>
<feature type="compositionally biased region" description="Basic and acidic residues" evidence="1">
    <location>
        <begin position="305"/>
        <end position="323"/>
    </location>
</feature>
<feature type="compositionally biased region" description="Basic and acidic residues" evidence="1">
    <location>
        <begin position="527"/>
        <end position="544"/>
    </location>
</feature>
<feature type="compositionally biased region" description="Basic and acidic residues" evidence="1">
    <location>
        <begin position="611"/>
        <end position="624"/>
    </location>
</feature>
<feature type="compositionally biased region" description="Basic residues" evidence="1">
    <location>
        <begin position="716"/>
        <end position="725"/>
    </location>
</feature>
<gene>
    <name evidence="2" type="ORF">D0Y96_13960</name>
</gene>
<accession>A0A372IPI3</accession>
<feature type="compositionally biased region" description="Low complexity" evidence="1">
    <location>
        <begin position="587"/>
        <end position="606"/>
    </location>
</feature>
<feature type="compositionally biased region" description="Gly residues" evidence="1">
    <location>
        <begin position="407"/>
        <end position="416"/>
    </location>
</feature>
<evidence type="ECO:0000256" key="1">
    <source>
        <dbReference type="SAM" id="MobiDB-lite"/>
    </source>
</evidence>
<protein>
    <submittedName>
        <fullName evidence="2">Uncharacterized protein</fullName>
    </submittedName>
</protein>
<sequence length="732" mass="77797">MTEDQLNTARAAQWHQNASPLLTLDDAKTWLDLQGLCLFLPRRVQLPSPAPSFVEACLGQTAATPPRPAIETATELMVRLTAEGHLVPLNLLGMLSEQPDFLVTQEALTWVAAIRGERDWKSAPAGRTAPLLVEIWKQLEQNGAMEAGEIRTALGREVTEAAVLRALVELWGGLRVIPRYEAGRATAWNLLKAEYPKQLAAGANTSQITALSALISLYLQAAIAATGEETEIFLSPLTARSRIREVVHGLTATRQIGAVSLGTQTLLHIAGALPEFAEPEAQESEAPAASDSGTAPEAPRLQRTSFDRRPPRPVRKEKQDEGSGFRPKRFAAGSRESRPGGPKREGRAGGFERPAFGKRPYPPRSREEGQERERTPFRKPFDRPRPSGEGGEEQERRPLGEKKFFGNRGGKPGGRPAGKFGPKLGAKAGGRPGSGPGAKFGSKFGSASGGRPDGGRPRPPREGGEEQERRPFGERKPFGAPTGKRTERPGGRPAGRSAPKFGAKPGGRPGARPGAKFGAKPGFAAGGKRDRGFGGGTGEDRPRSEGFGGGFKRPAAGKRFDGPRPPRAPRPDQEGAGRPFEQRKSFGPRPGRSGPPTGKFAGRPGARPFPPRRDDGDAKSHEGGSRPPSRRSFGGGEERPKGEGGERKSFGGARGGFGGKRKPFGDSTGKPRFSKSGTGGASSRTGSRPGGKPGKPGGFGKKKFSPGGSKPFPKSGPRKSGPRKPRREEPGE</sequence>
<feature type="compositionally biased region" description="Basic and acidic residues" evidence="1">
    <location>
        <begin position="393"/>
        <end position="404"/>
    </location>
</feature>
<keyword evidence="3" id="KW-1185">Reference proteome</keyword>
<feature type="region of interest" description="Disordered" evidence="1">
    <location>
        <begin position="278"/>
        <end position="732"/>
    </location>
</feature>
<proteinExistence type="predicted"/>
<evidence type="ECO:0000313" key="3">
    <source>
        <dbReference type="Proteomes" id="UP000264702"/>
    </source>
</evidence>
<feature type="compositionally biased region" description="Basic and acidic residues" evidence="1">
    <location>
        <begin position="453"/>
        <end position="477"/>
    </location>
</feature>
<dbReference type="EMBL" id="QVQT01000004">
    <property type="protein sequence ID" value="RFU16473.1"/>
    <property type="molecule type" value="Genomic_DNA"/>
</dbReference>
<evidence type="ECO:0000313" key="2">
    <source>
        <dbReference type="EMBL" id="RFU16473.1"/>
    </source>
</evidence>
<feature type="compositionally biased region" description="Low complexity" evidence="1">
    <location>
        <begin position="510"/>
        <end position="523"/>
    </location>
</feature>
<organism evidence="2 3">
    <name type="scientific">Paracidobacterium acidisoli</name>
    <dbReference type="NCBI Taxonomy" id="2303751"/>
    <lineage>
        <taxon>Bacteria</taxon>
        <taxon>Pseudomonadati</taxon>
        <taxon>Acidobacteriota</taxon>
        <taxon>Terriglobia</taxon>
        <taxon>Terriglobales</taxon>
        <taxon>Acidobacteriaceae</taxon>
        <taxon>Paracidobacterium</taxon>
    </lineage>
</organism>
<feature type="compositionally biased region" description="Basic and acidic residues" evidence="1">
    <location>
        <begin position="335"/>
        <end position="347"/>
    </location>
</feature>
<dbReference type="OrthoDB" id="113412at2"/>
<dbReference type="RefSeq" id="WP_117300878.1">
    <property type="nucleotide sequence ID" value="NZ_QVQT02000004.1"/>
</dbReference>
<feature type="compositionally biased region" description="Gly residues" evidence="1">
    <location>
        <begin position="688"/>
        <end position="699"/>
    </location>
</feature>
<dbReference type="Proteomes" id="UP000264702">
    <property type="component" value="Unassembled WGS sequence"/>
</dbReference>
<feature type="compositionally biased region" description="Gly residues" evidence="1">
    <location>
        <begin position="427"/>
        <end position="438"/>
    </location>
</feature>